<comment type="caution">
    <text evidence="1">The sequence shown here is derived from an EMBL/GenBank/DDBJ whole genome shotgun (WGS) entry which is preliminary data.</text>
</comment>
<accession>A0A073IT82</accession>
<dbReference type="eggNOG" id="COG1146">
    <property type="taxonomic scope" value="Bacteria"/>
</dbReference>
<dbReference type="AlphaFoldDB" id="A0A073IT82"/>
<dbReference type="Proteomes" id="UP000027665">
    <property type="component" value="Unassembled WGS sequence"/>
</dbReference>
<evidence type="ECO:0000313" key="1">
    <source>
        <dbReference type="EMBL" id="KEJ93513.1"/>
    </source>
</evidence>
<evidence type="ECO:0000313" key="2">
    <source>
        <dbReference type="Proteomes" id="UP000027665"/>
    </source>
</evidence>
<dbReference type="GeneID" id="90982403"/>
<dbReference type="STRING" id="2754.EH55_01710"/>
<dbReference type="RefSeq" id="WP_051682496.1">
    <property type="nucleotide sequence ID" value="NZ_CAMETI010000001.1"/>
</dbReference>
<gene>
    <name evidence="1" type="ORF">EH55_01710</name>
</gene>
<keyword evidence="2" id="KW-1185">Reference proteome</keyword>
<dbReference type="Pfam" id="PF10865">
    <property type="entry name" value="DUF2703"/>
    <property type="match status" value="1"/>
</dbReference>
<reference evidence="1 2" key="1">
    <citation type="submission" date="2014-04" db="EMBL/GenBank/DDBJ databases">
        <title>Draft Genome Sequence of Synergistes jonesii.</title>
        <authorList>
            <person name="Coil D.A."/>
            <person name="Eisen J.A."/>
            <person name="Holland-Moritz H.E."/>
        </authorList>
    </citation>
    <scope>NUCLEOTIDE SEQUENCE [LARGE SCALE GENOMIC DNA]</scope>
    <source>
        <strain evidence="1 2">78-1</strain>
    </source>
</reference>
<name>A0A073IT82_9BACT</name>
<dbReference type="OrthoDB" id="582113at2"/>
<sequence length="162" mass="18105">MNKEVVIDYLYLDLQTCDRCIGTDKVLEGVIAEITPTLELAGLSVTYRKTEIKTAHMAEQFRFLSSPTIRVNGVDICRTVNESSCACCGEISGTDVDCRVFEYEGQSYEVPPKAMLAEAIMRCVFSPEEKISDCYSLPKNLKTFFDGKRNKKSDCCCKSSCC</sequence>
<organism evidence="1 2">
    <name type="scientific">Synergistes jonesii</name>
    <dbReference type="NCBI Taxonomy" id="2754"/>
    <lineage>
        <taxon>Bacteria</taxon>
        <taxon>Thermotogati</taxon>
        <taxon>Synergistota</taxon>
        <taxon>Synergistia</taxon>
        <taxon>Synergistales</taxon>
        <taxon>Synergistaceae</taxon>
        <taxon>Synergistes</taxon>
    </lineage>
</organism>
<protein>
    <submittedName>
        <fullName evidence="1">Uncharacterized protein</fullName>
    </submittedName>
</protein>
<dbReference type="InterPro" id="IPR021219">
    <property type="entry name" value="DUF2703"/>
</dbReference>
<proteinExistence type="predicted"/>
<dbReference type="EMBL" id="JMKI01000002">
    <property type="protein sequence ID" value="KEJ93513.1"/>
    <property type="molecule type" value="Genomic_DNA"/>
</dbReference>